<dbReference type="PROSITE" id="PS50930">
    <property type="entry name" value="HTH_LYTTR"/>
    <property type="match status" value="1"/>
</dbReference>
<dbReference type="GO" id="GO:0003677">
    <property type="term" value="F:DNA binding"/>
    <property type="evidence" value="ECO:0007669"/>
    <property type="project" value="UniProtKB-KW"/>
</dbReference>
<dbReference type="Gene3D" id="3.40.50.2300">
    <property type="match status" value="1"/>
</dbReference>
<accession>A0A1M5R549</accession>
<evidence type="ECO:0000259" key="4">
    <source>
        <dbReference type="PROSITE" id="PS50110"/>
    </source>
</evidence>
<feature type="domain" description="HTH LytTR-type" evidence="5">
    <location>
        <begin position="137"/>
        <end position="230"/>
    </location>
</feature>
<dbReference type="Proteomes" id="UP000243255">
    <property type="component" value="Unassembled WGS sequence"/>
</dbReference>
<proteinExistence type="predicted"/>
<dbReference type="SMART" id="SM00448">
    <property type="entry name" value="REC"/>
    <property type="match status" value="1"/>
</dbReference>
<feature type="domain" description="Response regulatory" evidence="4">
    <location>
        <begin position="4"/>
        <end position="119"/>
    </location>
</feature>
<dbReference type="InterPro" id="IPR046947">
    <property type="entry name" value="LytR-like"/>
</dbReference>
<evidence type="ECO:0000256" key="3">
    <source>
        <dbReference type="PROSITE-ProRule" id="PRU00169"/>
    </source>
</evidence>
<dbReference type="RefSeq" id="WP_073126852.1">
    <property type="nucleotide sequence ID" value="NZ_BAABCH010000089.1"/>
</dbReference>
<evidence type="ECO:0000313" key="6">
    <source>
        <dbReference type="EMBL" id="SHH21505.1"/>
    </source>
</evidence>
<feature type="modified residue" description="4-aspartylphosphate" evidence="3">
    <location>
        <position position="56"/>
    </location>
</feature>
<dbReference type="STRING" id="1121321.SAMN04488530_12713"/>
<organism evidence="6 7">
    <name type="scientific">Asaccharospora irregularis DSM 2635</name>
    <dbReference type="NCBI Taxonomy" id="1121321"/>
    <lineage>
        <taxon>Bacteria</taxon>
        <taxon>Bacillati</taxon>
        <taxon>Bacillota</taxon>
        <taxon>Clostridia</taxon>
        <taxon>Peptostreptococcales</taxon>
        <taxon>Peptostreptococcaceae</taxon>
        <taxon>Asaccharospora</taxon>
    </lineage>
</organism>
<sequence>MLLNIAICDDEDSSRKIMIEYIERILDIENYRISEYKSGEELLSNFPEVIDILLLDVQMGGLTGMQAAKEIRRFDTSVNIIFTTAFVDFMQEGYEVRAFRYLLKPIAYEDFKKHLLGCINSILESEKRHLAIKEIENGNIVRIPIDSILYVETESRYVLIHTDKKTYKSRMGISNIERELECTKFYRCHRCYLINLKKVEGMKQNSVLIKGEDIIVSRYKMKELRIQLTSILGEILC</sequence>
<dbReference type="EMBL" id="FQWX01000027">
    <property type="protein sequence ID" value="SHH21505.1"/>
    <property type="molecule type" value="Genomic_DNA"/>
</dbReference>
<dbReference type="PANTHER" id="PTHR37299:SF1">
    <property type="entry name" value="STAGE 0 SPORULATION PROTEIN A HOMOLOG"/>
    <property type="match status" value="1"/>
</dbReference>
<evidence type="ECO:0000256" key="2">
    <source>
        <dbReference type="ARBA" id="ARBA00024867"/>
    </source>
</evidence>
<dbReference type="InterPro" id="IPR007492">
    <property type="entry name" value="LytTR_DNA-bd_dom"/>
</dbReference>
<reference evidence="7" key="1">
    <citation type="submission" date="2016-11" db="EMBL/GenBank/DDBJ databases">
        <authorList>
            <person name="Varghese N."/>
            <person name="Submissions S."/>
        </authorList>
    </citation>
    <scope>NUCLEOTIDE SEQUENCE [LARGE SCALE GENOMIC DNA]</scope>
    <source>
        <strain evidence="7">DSM 2635</strain>
    </source>
</reference>
<keyword evidence="6" id="KW-0238">DNA-binding</keyword>
<evidence type="ECO:0000256" key="1">
    <source>
        <dbReference type="ARBA" id="ARBA00018672"/>
    </source>
</evidence>
<dbReference type="InterPro" id="IPR001789">
    <property type="entry name" value="Sig_transdc_resp-reg_receiver"/>
</dbReference>
<dbReference type="Pfam" id="PF04397">
    <property type="entry name" value="LytTR"/>
    <property type="match status" value="1"/>
</dbReference>
<gene>
    <name evidence="6" type="ORF">SAMN04488530_12713</name>
</gene>
<name>A0A1M5R549_9FIRM</name>
<evidence type="ECO:0000259" key="5">
    <source>
        <dbReference type="PROSITE" id="PS50930"/>
    </source>
</evidence>
<dbReference type="Pfam" id="PF00072">
    <property type="entry name" value="Response_reg"/>
    <property type="match status" value="1"/>
</dbReference>
<dbReference type="PROSITE" id="PS50110">
    <property type="entry name" value="RESPONSE_REGULATORY"/>
    <property type="match status" value="1"/>
</dbReference>
<dbReference type="SMART" id="SM00850">
    <property type="entry name" value="LytTR"/>
    <property type="match status" value="1"/>
</dbReference>
<comment type="function">
    <text evidence="2">May play the central regulatory role in sporulation. It may be an element of the effector pathway responsible for the activation of sporulation genes in response to nutritional stress. Spo0A may act in concert with spo0H (a sigma factor) to control the expression of some genes that are critical to the sporulation process.</text>
</comment>
<dbReference type="SUPFAM" id="SSF52172">
    <property type="entry name" value="CheY-like"/>
    <property type="match status" value="1"/>
</dbReference>
<dbReference type="GO" id="GO:0000156">
    <property type="term" value="F:phosphorelay response regulator activity"/>
    <property type="evidence" value="ECO:0007669"/>
    <property type="project" value="InterPro"/>
</dbReference>
<keyword evidence="7" id="KW-1185">Reference proteome</keyword>
<protein>
    <recommendedName>
        <fullName evidence="1">Stage 0 sporulation protein A homolog</fullName>
    </recommendedName>
</protein>
<dbReference type="PANTHER" id="PTHR37299">
    <property type="entry name" value="TRANSCRIPTIONAL REGULATOR-RELATED"/>
    <property type="match status" value="1"/>
</dbReference>
<keyword evidence="3" id="KW-0597">Phosphoprotein</keyword>
<dbReference type="Gene3D" id="2.40.50.1020">
    <property type="entry name" value="LytTr DNA-binding domain"/>
    <property type="match status" value="1"/>
</dbReference>
<dbReference type="InterPro" id="IPR011006">
    <property type="entry name" value="CheY-like_superfamily"/>
</dbReference>
<dbReference type="AlphaFoldDB" id="A0A1M5R549"/>
<evidence type="ECO:0000313" key="7">
    <source>
        <dbReference type="Proteomes" id="UP000243255"/>
    </source>
</evidence>
<dbReference type="OrthoDB" id="1756867at2"/>